<keyword evidence="2" id="KW-1003">Cell membrane</keyword>
<evidence type="ECO:0000256" key="4">
    <source>
        <dbReference type="ARBA" id="ARBA00022989"/>
    </source>
</evidence>
<proteinExistence type="predicted"/>
<dbReference type="EMBL" id="CADCWF010000290">
    <property type="protein sequence ID" value="CAA9574867.1"/>
    <property type="molecule type" value="Genomic_DNA"/>
</dbReference>
<sequence>MRIPGFQDLSPRAVAVRAGKDFVNHDMPTYAAALAFRALLALFPFAIFLLALLGSIGLTDFFDWLVGQAQTALPQDAASVVGRVTREIRNQATGGLLSFGIVTAIWVASTAVRSLMTAFNAAYDVEESRPVWKRYPLSVAYTLGLAAMLIAAAALMLVGPQAVQWVAGHVGLGGLVVALWAWLRWPAAVLLLLAAVAVAYYGGPGRRPAVPVRDAGIGAGGRGLGRHLPRVLLLRRYLWVLRRHLRQPRRGRRPAPVPLHLGRHAAAGRGGQCGDLPAGRTAAWGPRSGLTEGCRRPRSAWTLSQGRTARA</sequence>
<dbReference type="GO" id="GO:0005886">
    <property type="term" value="C:plasma membrane"/>
    <property type="evidence" value="ECO:0007669"/>
    <property type="project" value="UniProtKB-SubCell"/>
</dbReference>
<gene>
    <name evidence="8" type="ORF">AVDCRST_MAG59-3979</name>
</gene>
<evidence type="ECO:0000256" key="5">
    <source>
        <dbReference type="ARBA" id="ARBA00023136"/>
    </source>
</evidence>
<keyword evidence="5 7" id="KW-0472">Membrane</keyword>
<dbReference type="AlphaFoldDB" id="A0A6J4VIN3"/>
<feature type="transmembrane region" description="Helical" evidence="7">
    <location>
        <begin position="30"/>
        <end position="53"/>
    </location>
</feature>
<feature type="transmembrane region" description="Helical" evidence="7">
    <location>
        <begin position="139"/>
        <end position="158"/>
    </location>
</feature>
<evidence type="ECO:0000256" key="6">
    <source>
        <dbReference type="SAM" id="MobiDB-lite"/>
    </source>
</evidence>
<feature type="transmembrane region" description="Helical" evidence="7">
    <location>
        <begin position="187"/>
        <end position="203"/>
    </location>
</feature>
<keyword evidence="3 7" id="KW-0812">Transmembrane</keyword>
<dbReference type="Pfam" id="PF03631">
    <property type="entry name" value="Virul_fac_BrkB"/>
    <property type="match status" value="1"/>
</dbReference>
<evidence type="ECO:0000256" key="1">
    <source>
        <dbReference type="ARBA" id="ARBA00004651"/>
    </source>
</evidence>
<dbReference type="PANTHER" id="PTHR30213:SF0">
    <property type="entry name" value="UPF0761 MEMBRANE PROTEIN YIHY"/>
    <property type="match status" value="1"/>
</dbReference>
<feature type="compositionally biased region" description="Polar residues" evidence="6">
    <location>
        <begin position="301"/>
        <end position="311"/>
    </location>
</feature>
<comment type="subcellular location">
    <subcellularLocation>
        <location evidence="1">Cell membrane</location>
        <topology evidence="1">Multi-pass membrane protein</topology>
    </subcellularLocation>
</comment>
<evidence type="ECO:0000256" key="2">
    <source>
        <dbReference type="ARBA" id="ARBA00022475"/>
    </source>
</evidence>
<reference evidence="8" key="1">
    <citation type="submission" date="2020-02" db="EMBL/GenBank/DDBJ databases">
        <authorList>
            <person name="Meier V. D."/>
        </authorList>
    </citation>
    <scope>NUCLEOTIDE SEQUENCE</scope>
    <source>
        <strain evidence="8">AVDCRST_MAG59</strain>
    </source>
</reference>
<dbReference type="InterPro" id="IPR017039">
    <property type="entry name" value="Virul_fac_BrkB"/>
</dbReference>
<accession>A0A6J4VIN3</accession>
<protein>
    <submittedName>
        <fullName evidence="8">Uncharacterized protein</fullName>
    </submittedName>
</protein>
<feature type="transmembrane region" description="Helical" evidence="7">
    <location>
        <begin position="96"/>
        <end position="119"/>
    </location>
</feature>
<dbReference type="PANTHER" id="PTHR30213">
    <property type="entry name" value="INNER MEMBRANE PROTEIN YHJD"/>
    <property type="match status" value="1"/>
</dbReference>
<keyword evidence="4 7" id="KW-1133">Transmembrane helix</keyword>
<feature type="region of interest" description="Disordered" evidence="6">
    <location>
        <begin position="286"/>
        <end position="311"/>
    </location>
</feature>
<name>A0A6J4VIN3_9BACT</name>
<organism evidence="8">
    <name type="scientific">uncultured Thermomicrobiales bacterium</name>
    <dbReference type="NCBI Taxonomy" id="1645740"/>
    <lineage>
        <taxon>Bacteria</taxon>
        <taxon>Pseudomonadati</taxon>
        <taxon>Thermomicrobiota</taxon>
        <taxon>Thermomicrobia</taxon>
        <taxon>Thermomicrobiales</taxon>
        <taxon>environmental samples</taxon>
    </lineage>
</organism>
<evidence type="ECO:0000256" key="7">
    <source>
        <dbReference type="SAM" id="Phobius"/>
    </source>
</evidence>
<evidence type="ECO:0000313" key="8">
    <source>
        <dbReference type="EMBL" id="CAA9574867.1"/>
    </source>
</evidence>
<evidence type="ECO:0000256" key="3">
    <source>
        <dbReference type="ARBA" id="ARBA00022692"/>
    </source>
</evidence>